<accession>A0ABV5GQF4</accession>
<dbReference type="PROSITE" id="PS50234">
    <property type="entry name" value="VWFA"/>
    <property type="match status" value="1"/>
</dbReference>
<dbReference type="Gene3D" id="3.40.50.410">
    <property type="entry name" value="von Willebrand factor, type A domain"/>
    <property type="match status" value="1"/>
</dbReference>
<dbReference type="SMART" id="SM00327">
    <property type="entry name" value="VWA"/>
    <property type="match status" value="1"/>
</dbReference>
<dbReference type="PANTHER" id="PTHR10579:SF43">
    <property type="entry name" value="ZINC FINGER (C3HC4-TYPE RING FINGER) FAMILY PROTEIN"/>
    <property type="match status" value="1"/>
</dbReference>
<dbReference type="EMBL" id="JBHMEY010000054">
    <property type="protein sequence ID" value="MFB9097499.1"/>
    <property type="molecule type" value="Genomic_DNA"/>
</dbReference>
<dbReference type="InterPro" id="IPR021908">
    <property type="entry name" value="YfbK_C"/>
</dbReference>
<dbReference type="SUPFAM" id="SSF53300">
    <property type="entry name" value="vWA-like"/>
    <property type="match status" value="1"/>
</dbReference>
<reference evidence="2 3" key="1">
    <citation type="submission" date="2024-09" db="EMBL/GenBank/DDBJ databases">
        <authorList>
            <person name="Sun Q."/>
            <person name="Mori K."/>
        </authorList>
    </citation>
    <scope>NUCLEOTIDE SEQUENCE [LARGE SCALE GENOMIC DNA]</scope>
    <source>
        <strain evidence="2 3">CECT 7955</strain>
    </source>
</reference>
<dbReference type="CDD" id="cd01465">
    <property type="entry name" value="vWA_subgroup"/>
    <property type="match status" value="1"/>
</dbReference>
<name>A0ABV5GQF4_9FLAO</name>
<dbReference type="PANTHER" id="PTHR10579">
    <property type="entry name" value="CALCIUM-ACTIVATED CHLORIDE CHANNEL REGULATOR"/>
    <property type="match status" value="1"/>
</dbReference>
<dbReference type="InterPro" id="IPR002035">
    <property type="entry name" value="VWF_A"/>
</dbReference>
<dbReference type="Pfam" id="PF00092">
    <property type="entry name" value="VWA"/>
    <property type="match status" value="1"/>
</dbReference>
<gene>
    <name evidence="2" type="ORF">ACFFVF_13305</name>
</gene>
<evidence type="ECO:0000313" key="3">
    <source>
        <dbReference type="Proteomes" id="UP001589607"/>
    </source>
</evidence>
<organism evidence="2 3">
    <name type="scientific">Flavobacterium jumunjinense</name>
    <dbReference type="NCBI Taxonomy" id="998845"/>
    <lineage>
        <taxon>Bacteria</taxon>
        <taxon>Pseudomonadati</taxon>
        <taxon>Bacteroidota</taxon>
        <taxon>Flavobacteriia</taxon>
        <taxon>Flavobacteriales</taxon>
        <taxon>Flavobacteriaceae</taxon>
        <taxon>Flavobacterium</taxon>
    </lineage>
</organism>
<dbReference type="RefSeq" id="WP_319800370.1">
    <property type="nucleotide sequence ID" value="NZ_CBCSGE010000026.1"/>
</dbReference>
<proteinExistence type="predicted"/>
<dbReference type="InterPro" id="IPR051266">
    <property type="entry name" value="CLCR"/>
</dbReference>
<keyword evidence="3" id="KW-1185">Reference proteome</keyword>
<dbReference type="InterPro" id="IPR036465">
    <property type="entry name" value="vWFA_dom_sf"/>
</dbReference>
<sequence length="519" mass="58021">MKKHHLFSSFFLLLLFTNCKNNSASRHYNIEETMEAVEAFEPLIIDEPQTGLETNTESYAEVEENPFESPNKSPLSTFSIDVDNASYTNIRRFLNDGQKVPKDAVRVEEMMNFFKYSYPQPKDAHPFSINTEYSQSPWNENHKLLKIGLQGKDIPMTNLPLSNFVFLIDVSGSMSDANKLPLLKESMKILVKELREKDKVSIVVYAGSAGVVLKPTSGDEKEKIMDAFDDLNAGGSTSGGEGIELAYKLAEQNFIKEGNNRIIIATDGDFNVGISSDSEMEDLIEEKRKSGVYLTVLGFGMGNYKDSKMEILADKGNGNYAYIDNIQEANRFLGKEFKGSMFAIAKDVKIQVEFNPKHVQAYRLIGYENRKLKAEDFKNDAIDAGELGSNHSVTALYEIIPTGVESNYIASDLKYTKANSEVTNYANELATIKFRYKKPDGDKSIEMVKTIENKSISLDNSSADFKFCTSVAWFGLKLRESKLISNSSSSAIIKLAKSGLANDEDGYKSEFIRLAETVN</sequence>
<dbReference type="Pfam" id="PF12034">
    <property type="entry name" value="YfbK_C"/>
    <property type="match status" value="1"/>
</dbReference>
<feature type="domain" description="VWFA" evidence="1">
    <location>
        <begin position="163"/>
        <end position="341"/>
    </location>
</feature>
<evidence type="ECO:0000313" key="2">
    <source>
        <dbReference type="EMBL" id="MFB9097499.1"/>
    </source>
</evidence>
<dbReference type="Proteomes" id="UP001589607">
    <property type="component" value="Unassembled WGS sequence"/>
</dbReference>
<dbReference type="InterPro" id="IPR022156">
    <property type="entry name" value="Uncharacterised_YfbK_N"/>
</dbReference>
<dbReference type="Pfam" id="PF12450">
    <property type="entry name" value="vWF_A"/>
    <property type="match status" value="1"/>
</dbReference>
<evidence type="ECO:0000259" key="1">
    <source>
        <dbReference type="PROSITE" id="PS50234"/>
    </source>
</evidence>
<protein>
    <submittedName>
        <fullName evidence="2">VWA domain-containing protein</fullName>
    </submittedName>
</protein>
<comment type="caution">
    <text evidence="2">The sequence shown here is derived from an EMBL/GenBank/DDBJ whole genome shotgun (WGS) entry which is preliminary data.</text>
</comment>